<comment type="subcellular location">
    <subcellularLocation>
        <location evidence="1 7">Cell membrane</location>
        <topology evidence="1 7">Multi-pass membrane protein</topology>
    </subcellularLocation>
</comment>
<feature type="transmembrane region" description="Helical" evidence="7">
    <location>
        <begin position="518"/>
        <end position="543"/>
    </location>
</feature>
<dbReference type="Gene3D" id="2.130.10.10">
    <property type="entry name" value="YVTN repeat-like/Quinoprotein amine dehydrogenase"/>
    <property type="match status" value="1"/>
</dbReference>
<reference evidence="11" key="1">
    <citation type="journal article" date="2019" name="Int. J. Syst. Evol. Microbiol.">
        <title>The Global Catalogue of Microorganisms (GCM) 10K type strain sequencing project: providing services to taxonomists for standard genome sequencing and annotation.</title>
        <authorList>
            <consortium name="The Broad Institute Genomics Platform"/>
            <consortium name="The Broad Institute Genome Sequencing Center for Infectious Disease"/>
            <person name="Wu L."/>
            <person name="Ma J."/>
        </authorList>
    </citation>
    <scope>NUCLEOTIDE SEQUENCE [LARGE SCALE GENOMIC DNA]</scope>
    <source>
        <strain evidence="11">JCM 18304</strain>
    </source>
</reference>
<keyword evidence="11" id="KW-1185">Reference proteome</keyword>
<evidence type="ECO:0000313" key="10">
    <source>
        <dbReference type="EMBL" id="GAA5189749.1"/>
    </source>
</evidence>
<evidence type="ECO:0000256" key="8">
    <source>
        <dbReference type="SAM" id="SignalP"/>
    </source>
</evidence>
<dbReference type="Pfam" id="PF00528">
    <property type="entry name" value="BPD_transp_1"/>
    <property type="match status" value="1"/>
</dbReference>
<keyword evidence="2 7" id="KW-0813">Transport</keyword>
<name>A0ABP9S041_9ACTN</name>
<dbReference type="InterPro" id="IPR000515">
    <property type="entry name" value="MetI-like"/>
</dbReference>
<keyword evidence="8" id="KW-0732">Signal</keyword>
<dbReference type="InterPro" id="IPR015943">
    <property type="entry name" value="WD40/YVTN_repeat-like_dom_sf"/>
</dbReference>
<organism evidence="10 11">
    <name type="scientific">Rugosimonospora acidiphila</name>
    <dbReference type="NCBI Taxonomy" id="556531"/>
    <lineage>
        <taxon>Bacteria</taxon>
        <taxon>Bacillati</taxon>
        <taxon>Actinomycetota</taxon>
        <taxon>Actinomycetes</taxon>
        <taxon>Micromonosporales</taxon>
        <taxon>Micromonosporaceae</taxon>
        <taxon>Rugosimonospora</taxon>
    </lineage>
</organism>
<dbReference type="InterPro" id="IPR011044">
    <property type="entry name" value="Quino_amine_DH_bsu"/>
</dbReference>
<dbReference type="CDD" id="cd06261">
    <property type="entry name" value="TM_PBP2"/>
    <property type="match status" value="1"/>
</dbReference>
<evidence type="ECO:0000256" key="7">
    <source>
        <dbReference type="RuleBase" id="RU363032"/>
    </source>
</evidence>
<dbReference type="SUPFAM" id="SSF50969">
    <property type="entry name" value="YVTN repeat-like/Quinoprotein amine dehydrogenase"/>
    <property type="match status" value="1"/>
</dbReference>
<dbReference type="Proteomes" id="UP001501570">
    <property type="component" value="Unassembled WGS sequence"/>
</dbReference>
<dbReference type="RefSeq" id="WP_345632190.1">
    <property type="nucleotide sequence ID" value="NZ_BAABJQ010000013.1"/>
</dbReference>
<accession>A0ABP9S041</accession>
<sequence>MGRGRLWLLAAAAVVVAAAGNAGFATAYGSGGSDLRSARPAAVTGVADAVAVDPSTTLVATLGDQVALVRDGRVVARQALDATVGGVAASADGSTYYAGTSLGTVYTLDGSLHPTVALRVPDAVAGLRVASDGAVVVAHGSGAFGQNSTVDVYPAGAATASAVARVGASVNGLDAAGGTAVYGTLAAQVGELTLDGGGKQAWQVTLPQPVTSVAAVPSRGWVLAGDSSGRLNLLDDHGSVSGSVAVGPYPLTTVAYDPAHDEILTGDQHGTLRILDDSGRVLVTSQLANSPLRAIVATRRGDYLAVPQSGVWSTVDTGAARAAYRAQRLRPWWIAFDAVLVVGLLVLLGLTGRRRAGLARTGRRVWRNRLAYLMVAPTVLVVAGLTFYPAVTAFYYSFTNFSLSAVTEWVGLSNYRTIFTGDTYFWVGVKNMAIVTGFSLLKTVTVPLLAAELVFWLRNAIHQYVFRTLFVLSAVVPTLVITLLWKQVFDPYGLINSLLSAVGLDSWRHAWLGDEATALWSVIGAGFPYLTAFPFLIFLGGLLTINREIYESAAIDGAGRFRRFVHVDLAHLRPQLRIVGFLGLVGTVENFASIFILTNGGPGDATEVPALEMYTRIGSGDLGYASAIGVILFAVIVAATMFILRFRRSAMEVDA</sequence>
<feature type="transmembrane region" description="Helical" evidence="7">
    <location>
        <begin position="370"/>
        <end position="396"/>
    </location>
</feature>
<evidence type="ECO:0000256" key="4">
    <source>
        <dbReference type="ARBA" id="ARBA00022692"/>
    </source>
</evidence>
<feature type="transmembrane region" description="Helical" evidence="7">
    <location>
        <begin position="432"/>
        <end position="457"/>
    </location>
</feature>
<feature type="transmembrane region" description="Helical" evidence="7">
    <location>
        <begin position="464"/>
        <end position="485"/>
    </location>
</feature>
<feature type="transmembrane region" description="Helical" evidence="7">
    <location>
        <begin position="332"/>
        <end position="350"/>
    </location>
</feature>
<gene>
    <name evidence="10" type="ORF">GCM10023322_43150</name>
</gene>
<keyword evidence="5 7" id="KW-1133">Transmembrane helix</keyword>
<keyword evidence="4 7" id="KW-0812">Transmembrane</keyword>
<comment type="similarity">
    <text evidence="7">Belongs to the binding-protein-dependent transport system permease family.</text>
</comment>
<comment type="caution">
    <text evidence="10">The sequence shown here is derived from an EMBL/GenBank/DDBJ whole genome shotgun (WGS) entry which is preliminary data.</text>
</comment>
<proteinExistence type="inferred from homology"/>
<evidence type="ECO:0000256" key="6">
    <source>
        <dbReference type="ARBA" id="ARBA00023136"/>
    </source>
</evidence>
<dbReference type="PANTHER" id="PTHR30193:SF37">
    <property type="entry name" value="INNER MEMBRANE ABC TRANSPORTER PERMEASE PROTEIN YCJO"/>
    <property type="match status" value="1"/>
</dbReference>
<dbReference type="InterPro" id="IPR051393">
    <property type="entry name" value="ABC_transporter_permease"/>
</dbReference>
<feature type="transmembrane region" description="Helical" evidence="7">
    <location>
        <begin position="622"/>
        <end position="644"/>
    </location>
</feature>
<evidence type="ECO:0000256" key="1">
    <source>
        <dbReference type="ARBA" id="ARBA00004651"/>
    </source>
</evidence>
<dbReference type="SUPFAM" id="SSF161098">
    <property type="entry name" value="MetI-like"/>
    <property type="match status" value="1"/>
</dbReference>
<dbReference type="PANTHER" id="PTHR30193">
    <property type="entry name" value="ABC TRANSPORTER PERMEASE PROTEIN"/>
    <property type="match status" value="1"/>
</dbReference>
<evidence type="ECO:0000256" key="2">
    <source>
        <dbReference type="ARBA" id="ARBA00022448"/>
    </source>
</evidence>
<evidence type="ECO:0000256" key="3">
    <source>
        <dbReference type="ARBA" id="ARBA00022475"/>
    </source>
</evidence>
<evidence type="ECO:0000259" key="9">
    <source>
        <dbReference type="PROSITE" id="PS50928"/>
    </source>
</evidence>
<dbReference type="EMBL" id="BAABJQ010000013">
    <property type="protein sequence ID" value="GAA5189749.1"/>
    <property type="molecule type" value="Genomic_DNA"/>
</dbReference>
<feature type="domain" description="ABC transmembrane type-1" evidence="9">
    <location>
        <begin position="429"/>
        <end position="643"/>
    </location>
</feature>
<keyword evidence="6 7" id="KW-0472">Membrane</keyword>
<dbReference type="InterPro" id="IPR035906">
    <property type="entry name" value="MetI-like_sf"/>
</dbReference>
<protein>
    <recommendedName>
        <fullName evidence="9">ABC transmembrane type-1 domain-containing protein</fullName>
    </recommendedName>
</protein>
<evidence type="ECO:0000256" key="5">
    <source>
        <dbReference type="ARBA" id="ARBA00022989"/>
    </source>
</evidence>
<keyword evidence="3" id="KW-1003">Cell membrane</keyword>
<evidence type="ECO:0000313" key="11">
    <source>
        <dbReference type="Proteomes" id="UP001501570"/>
    </source>
</evidence>
<feature type="transmembrane region" description="Helical" evidence="7">
    <location>
        <begin position="578"/>
        <end position="602"/>
    </location>
</feature>
<dbReference type="Gene3D" id="1.10.3720.10">
    <property type="entry name" value="MetI-like"/>
    <property type="match status" value="1"/>
</dbReference>
<feature type="chain" id="PRO_5045785937" description="ABC transmembrane type-1 domain-containing protein" evidence="8">
    <location>
        <begin position="28"/>
        <end position="655"/>
    </location>
</feature>
<dbReference type="PROSITE" id="PS50928">
    <property type="entry name" value="ABC_TM1"/>
    <property type="match status" value="1"/>
</dbReference>
<feature type="signal peptide" evidence="8">
    <location>
        <begin position="1"/>
        <end position="27"/>
    </location>
</feature>